<dbReference type="Proteomes" id="UP000305654">
    <property type="component" value="Unassembled WGS sequence"/>
</dbReference>
<dbReference type="RefSeq" id="WP_138326181.1">
    <property type="nucleotide sequence ID" value="NZ_VCDI01000003.1"/>
</dbReference>
<evidence type="ECO:0000313" key="1">
    <source>
        <dbReference type="EMBL" id="TLU72720.1"/>
    </source>
</evidence>
<dbReference type="OrthoDB" id="7624353at2"/>
<sequence>MPRLQLRAADERGAVAVILALALLPITLVVALAIDYGVYAQACVQANLAIDAAAMQAVRAASVAYAGGTTSTASLVLLGQQAGQAWFKAQLGAVPFGTATSSVSVSYTASPSTFTALASYSGSVAVPFPGPLALGSWPMNGTSTATITNAYVEVLMLLDNSSSMLIGATTTDIVALQNATPCSTQGTNEAQGMSAYAWNYGSAAYGYGPGNIAPPTTANGSCNPAYTGAAAACTYPATFPNISRSNSASCTNGGGSSATINGRQYSNVPNAPCAFACHNDPNNNDYYGLARSLSPAIQLRLDVVQQAAAQVVSTLQGKEQSPGQFLVGIYQFNSRIEPLYPAAGSPEAGPDLVAAQAAIKSVPPDLAPNDGNTNFPLAANTLASSVTPSGTGNSAATAHKNLFIVTDGLEDTPGSRVMGPMTSASNEQICTQFWNKGFNVYVLYTPYLPLPNPFYLSNDKQYVEPTGSSPVLAALQACARYPGNFFQASNPADILAAMQTMLASALNSPARIAD</sequence>
<comment type="caution">
    <text evidence="1">The sequence shown here is derived from an EMBL/GenBank/DDBJ whole genome shotgun (WGS) entry which is preliminary data.</text>
</comment>
<gene>
    <name evidence="1" type="ORF">FE263_11855</name>
</gene>
<evidence type="ECO:0000313" key="2">
    <source>
        <dbReference type="Proteomes" id="UP000305654"/>
    </source>
</evidence>
<dbReference type="AlphaFoldDB" id="A0A5R9J519"/>
<proteinExistence type="predicted"/>
<accession>A0A5R9J519</accession>
<name>A0A5R9J519_9PROT</name>
<keyword evidence="2" id="KW-1185">Reference proteome</keyword>
<organism evidence="1 2">
    <name type="scientific">Lichenicoccus roseus</name>
    <dbReference type="NCBI Taxonomy" id="2683649"/>
    <lineage>
        <taxon>Bacteria</taxon>
        <taxon>Pseudomonadati</taxon>
        <taxon>Pseudomonadota</taxon>
        <taxon>Alphaproteobacteria</taxon>
        <taxon>Acetobacterales</taxon>
        <taxon>Acetobacteraceae</taxon>
        <taxon>Lichenicoccus</taxon>
    </lineage>
</organism>
<dbReference type="SUPFAM" id="SSF53300">
    <property type="entry name" value="vWA-like"/>
    <property type="match status" value="1"/>
</dbReference>
<reference evidence="1 2" key="1">
    <citation type="submission" date="2019-05" db="EMBL/GenBank/DDBJ databases">
        <authorList>
            <person name="Pankratov T."/>
            <person name="Grouzdev D."/>
        </authorList>
    </citation>
    <scope>NUCLEOTIDE SEQUENCE [LARGE SCALE GENOMIC DNA]</scope>
    <source>
        <strain evidence="1 2">KEBCLARHB70R</strain>
    </source>
</reference>
<dbReference type="Gene3D" id="3.40.50.410">
    <property type="entry name" value="von Willebrand factor, type A domain"/>
    <property type="match status" value="1"/>
</dbReference>
<protein>
    <submittedName>
        <fullName evidence="1">Uncharacterized protein</fullName>
    </submittedName>
</protein>
<dbReference type="EMBL" id="VCDI01000003">
    <property type="protein sequence ID" value="TLU72720.1"/>
    <property type="molecule type" value="Genomic_DNA"/>
</dbReference>
<dbReference type="InterPro" id="IPR036465">
    <property type="entry name" value="vWFA_dom_sf"/>
</dbReference>